<dbReference type="Proteomes" id="UP000324974">
    <property type="component" value="Chromosome"/>
</dbReference>
<evidence type="ECO:0000259" key="1">
    <source>
        <dbReference type="Pfam" id="PF13340"/>
    </source>
</evidence>
<accession>A0A5C1AJ21</accession>
<evidence type="ECO:0000313" key="2">
    <source>
        <dbReference type="EMBL" id="QEL18655.1"/>
    </source>
</evidence>
<dbReference type="InterPro" id="IPR052909">
    <property type="entry name" value="Transposase_6_like"/>
</dbReference>
<dbReference type="AlphaFoldDB" id="A0A5C1AJ21"/>
<dbReference type="Pfam" id="PF13340">
    <property type="entry name" value="DUF4096"/>
    <property type="match status" value="1"/>
</dbReference>
<sequence>MLSGVFHRLRTGCPWRDLPGRSGPWQNVYERFASLRASGRLADILAALQLRLNAAGRIDHALYCVDGTNGRAVIPRRKDERPGGPPAVR</sequence>
<reference evidence="3" key="1">
    <citation type="submission" date="2019-08" db="EMBL/GenBank/DDBJ databases">
        <title>Limnoglobus roseus gen. nov., sp. nov., a novel freshwater planctomycete with a giant genome from the family Gemmataceae.</title>
        <authorList>
            <person name="Kulichevskaya I.S."/>
            <person name="Naumoff D.G."/>
            <person name="Miroshnikov K."/>
            <person name="Ivanova A."/>
            <person name="Philippov D.A."/>
            <person name="Hakobyan A."/>
            <person name="Rijpstra I.C."/>
            <person name="Sinninghe Damste J.S."/>
            <person name="Liesack W."/>
            <person name="Dedysh S.N."/>
        </authorList>
    </citation>
    <scope>NUCLEOTIDE SEQUENCE [LARGE SCALE GENOMIC DNA]</scope>
    <source>
        <strain evidence="3">PX52</strain>
    </source>
</reference>
<proteinExistence type="predicted"/>
<dbReference type="EMBL" id="CP042425">
    <property type="protein sequence ID" value="QEL18655.1"/>
    <property type="molecule type" value="Genomic_DNA"/>
</dbReference>
<organism evidence="2 3">
    <name type="scientific">Limnoglobus roseus</name>
    <dbReference type="NCBI Taxonomy" id="2598579"/>
    <lineage>
        <taxon>Bacteria</taxon>
        <taxon>Pseudomonadati</taxon>
        <taxon>Planctomycetota</taxon>
        <taxon>Planctomycetia</taxon>
        <taxon>Gemmatales</taxon>
        <taxon>Gemmataceae</taxon>
        <taxon>Limnoglobus</taxon>
    </lineage>
</organism>
<dbReference type="OrthoDB" id="215598at2"/>
<dbReference type="PANTHER" id="PTHR46637">
    <property type="entry name" value="TIS1421-TRANSPOSASE PROTEIN A"/>
    <property type="match status" value="1"/>
</dbReference>
<evidence type="ECO:0000313" key="3">
    <source>
        <dbReference type="Proteomes" id="UP000324974"/>
    </source>
</evidence>
<dbReference type="PANTHER" id="PTHR46637:SF1">
    <property type="entry name" value="BLL5188 PROTEIN"/>
    <property type="match status" value="1"/>
</dbReference>
<dbReference type="InterPro" id="IPR025161">
    <property type="entry name" value="IS402-like_dom"/>
</dbReference>
<feature type="domain" description="Insertion element IS402-like" evidence="1">
    <location>
        <begin position="1"/>
        <end position="44"/>
    </location>
</feature>
<gene>
    <name evidence="2" type="ORF">PX52LOC_05689</name>
</gene>
<keyword evidence="3" id="KW-1185">Reference proteome</keyword>
<name>A0A5C1AJ21_9BACT</name>
<dbReference type="KEGG" id="lrs:PX52LOC_05689"/>
<protein>
    <submittedName>
        <fullName evidence="2">IS5/IS1182 family transposase</fullName>
    </submittedName>
</protein>